<keyword evidence="7" id="KW-1185">Reference proteome</keyword>
<sequence>MPDHLSKRTAVLPVIARNLCTGCGWCVAACPDHLLVLEVDGQRRKAAELPRPELCPGCGKCLPVCNFRAIRLVKRSAQVPAGGP</sequence>
<name>A0A7X6I8M3_9BURK</name>
<dbReference type="RefSeq" id="WP_168109556.1">
    <property type="nucleotide sequence ID" value="NZ_VTOX01000010.1"/>
</dbReference>
<dbReference type="Gene3D" id="3.30.70.20">
    <property type="match status" value="1"/>
</dbReference>
<evidence type="ECO:0000256" key="3">
    <source>
        <dbReference type="ARBA" id="ARBA00023004"/>
    </source>
</evidence>
<dbReference type="InterPro" id="IPR050157">
    <property type="entry name" value="PSI_iron-sulfur_center"/>
</dbReference>
<evidence type="ECO:0000256" key="1">
    <source>
        <dbReference type="ARBA" id="ARBA00022485"/>
    </source>
</evidence>
<dbReference type="EMBL" id="VTOX01000010">
    <property type="protein sequence ID" value="NKE68439.1"/>
    <property type="molecule type" value="Genomic_DNA"/>
</dbReference>
<dbReference type="InterPro" id="IPR017900">
    <property type="entry name" value="4Fe4S_Fe_S_CS"/>
</dbReference>
<feature type="domain" description="4Fe-4S ferredoxin-type" evidence="5">
    <location>
        <begin position="45"/>
        <end position="75"/>
    </location>
</feature>
<dbReference type="SUPFAM" id="SSF54862">
    <property type="entry name" value="4Fe-4S ferredoxins"/>
    <property type="match status" value="1"/>
</dbReference>
<dbReference type="InterPro" id="IPR017896">
    <property type="entry name" value="4Fe4S_Fe-S-bd"/>
</dbReference>
<keyword evidence="2" id="KW-0479">Metal-binding</keyword>
<evidence type="ECO:0000313" key="6">
    <source>
        <dbReference type="EMBL" id="NKE68439.1"/>
    </source>
</evidence>
<keyword evidence="1" id="KW-0004">4Fe-4S</keyword>
<accession>A0A7X6I8M3</accession>
<comment type="caution">
    <text evidence="6">The sequence shown here is derived from an EMBL/GenBank/DDBJ whole genome shotgun (WGS) entry which is preliminary data.</text>
</comment>
<dbReference type="PROSITE" id="PS51379">
    <property type="entry name" value="4FE4S_FER_2"/>
    <property type="match status" value="2"/>
</dbReference>
<dbReference type="AlphaFoldDB" id="A0A7X6I8M3"/>
<gene>
    <name evidence="6" type="ORF">RAMLITH_21715</name>
</gene>
<dbReference type="PANTHER" id="PTHR24960">
    <property type="entry name" value="PHOTOSYSTEM I IRON-SULFUR CENTER-RELATED"/>
    <property type="match status" value="1"/>
</dbReference>
<organism evidence="6 7">
    <name type="scientific">Ramlibacter lithotrophicus</name>
    <dbReference type="NCBI Taxonomy" id="2606681"/>
    <lineage>
        <taxon>Bacteria</taxon>
        <taxon>Pseudomonadati</taxon>
        <taxon>Pseudomonadota</taxon>
        <taxon>Betaproteobacteria</taxon>
        <taxon>Burkholderiales</taxon>
        <taxon>Comamonadaceae</taxon>
        <taxon>Ramlibacter</taxon>
    </lineage>
</organism>
<evidence type="ECO:0000313" key="7">
    <source>
        <dbReference type="Proteomes" id="UP000521868"/>
    </source>
</evidence>
<dbReference type="GO" id="GO:0046872">
    <property type="term" value="F:metal ion binding"/>
    <property type="evidence" value="ECO:0007669"/>
    <property type="project" value="UniProtKB-KW"/>
</dbReference>
<feature type="domain" description="4Fe-4S ferredoxin-type" evidence="5">
    <location>
        <begin position="11"/>
        <end position="40"/>
    </location>
</feature>
<keyword evidence="4" id="KW-0411">Iron-sulfur</keyword>
<evidence type="ECO:0000256" key="2">
    <source>
        <dbReference type="ARBA" id="ARBA00022723"/>
    </source>
</evidence>
<dbReference type="Pfam" id="PF12838">
    <property type="entry name" value="Fer4_7"/>
    <property type="match status" value="1"/>
</dbReference>
<dbReference type="GO" id="GO:0051539">
    <property type="term" value="F:4 iron, 4 sulfur cluster binding"/>
    <property type="evidence" value="ECO:0007669"/>
    <property type="project" value="UniProtKB-KW"/>
</dbReference>
<evidence type="ECO:0000256" key="4">
    <source>
        <dbReference type="ARBA" id="ARBA00023014"/>
    </source>
</evidence>
<evidence type="ECO:0000259" key="5">
    <source>
        <dbReference type="PROSITE" id="PS51379"/>
    </source>
</evidence>
<dbReference type="PANTHER" id="PTHR24960:SF79">
    <property type="entry name" value="PHOTOSYSTEM I IRON-SULFUR CENTER"/>
    <property type="match status" value="1"/>
</dbReference>
<keyword evidence="3" id="KW-0408">Iron</keyword>
<dbReference type="PROSITE" id="PS00198">
    <property type="entry name" value="4FE4S_FER_1"/>
    <property type="match status" value="1"/>
</dbReference>
<proteinExistence type="predicted"/>
<dbReference type="Proteomes" id="UP000521868">
    <property type="component" value="Unassembled WGS sequence"/>
</dbReference>
<protein>
    <submittedName>
        <fullName evidence="6">4Fe-4S dicluster domain-containing protein</fullName>
    </submittedName>
</protein>
<reference evidence="6 7" key="1">
    <citation type="journal article" date="2020" name="Nature">
        <title>Bacterial chemolithoautotrophy via manganese oxidation.</title>
        <authorList>
            <person name="Yu H."/>
            <person name="Leadbetter J.R."/>
        </authorList>
    </citation>
    <scope>NUCLEOTIDE SEQUENCE [LARGE SCALE GENOMIC DNA]</scope>
    <source>
        <strain evidence="6 7">RBP-1</strain>
    </source>
</reference>